<keyword evidence="5" id="KW-0479">Metal-binding</keyword>
<evidence type="ECO:0000313" key="12">
    <source>
        <dbReference type="EMBL" id="AKO65891.1"/>
    </source>
</evidence>
<keyword evidence="8" id="KW-0460">Magnesium</keyword>
<proteinExistence type="inferred from homology"/>
<gene>
    <name evidence="10" type="primary">gshB</name>
    <name evidence="12" type="ORF">VI33_04030</name>
</gene>
<evidence type="ECO:0000313" key="13">
    <source>
        <dbReference type="Proteomes" id="UP000066549"/>
    </source>
</evidence>
<dbReference type="InterPro" id="IPR016185">
    <property type="entry name" value="PreATP-grasp_dom_sf"/>
</dbReference>
<dbReference type="Proteomes" id="UP000066549">
    <property type="component" value="Chromosome"/>
</dbReference>
<dbReference type="InterPro" id="IPR004218">
    <property type="entry name" value="GSHS_ATP-bd"/>
</dbReference>
<evidence type="ECO:0000256" key="4">
    <source>
        <dbReference type="ARBA" id="ARBA00022684"/>
    </source>
</evidence>
<dbReference type="HAMAP" id="MF_00162">
    <property type="entry name" value="GSH_S"/>
    <property type="match status" value="1"/>
</dbReference>
<keyword evidence="13" id="KW-1185">Reference proteome</keyword>
<dbReference type="UniPathway" id="UPA00142">
    <property type="reaction ID" value="UER00210"/>
</dbReference>
<accession>A0A0H4IY32</accession>
<keyword evidence="6 10" id="KW-0547">Nucleotide-binding</keyword>
<evidence type="ECO:0000256" key="2">
    <source>
        <dbReference type="ARBA" id="ARBA00001946"/>
    </source>
</evidence>
<dbReference type="GO" id="GO:0046872">
    <property type="term" value="F:metal ion binding"/>
    <property type="evidence" value="ECO:0007669"/>
    <property type="project" value="UniProtKB-KW"/>
</dbReference>
<dbReference type="AlphaFoldDB" id="A0A0H4IY32"/>
<dbReference type="InterPro" id="IPR004215">
    <property type="entry name" value="GSHS_N"/>
</dbReference>
<dbReference type="Gene3D" id="3.30.470.20">
    <property type="entry name" value="ATP-grasp fold, B domain"/>
    <property type="match status" value="1"/>
</dbReference>
<comment type="cofactor">
    <cofactor evidence="1">
        <name>Mn(2+)</name>
        <dbReference type="ChEBI" id="CHEBI:29035"/>
    </cofactor>
</comment>
<reference evidence="12 13" key="1">
    <citation type="submission" date="2015-03" db="EMBL/GenBank/DDBJ databases">
        <title>Comparative analysis of the OM43 clade including a novel species from Red Sea uncovers genomic and metabolic diversity among marine methylotrophs.</title>
        <authorList>
            <person name="Jimenez-Infante F."/>
            <person name="Ngugi D.K."/>
            <person name="Vinu M."/>
            <person name="Alam I."/>
            <person name="Kamau A."/>
            <person name="Blom J."/>
            <person name="Bajic V.B."/>
            <person name="Stingl U."/>
        </authorList>
    </citation>
    <scope>NUCLEOTIDE SEQUENCE [LARGE SCALE GENOMIC DNA]</scope>
    <source>
        <strain evidence="12 13">MBRSH7</strain>
    </source>
</reference>
<dbReference type="PANTHER" id="PTHR21621">
    <property type="entry name" value="RIBOSOMAL PROTEIN S6 MODIFICATION PROTEIN"/>
    <property type="match status" value="1"/>
</dbReference>
<dbReference type="InterPro" id="IPR006284">
    <property type="entry name" value="Glut_synth_pro"/>
</dbReference>
<keyword evidence="9" id="KW-0464">Manganese</keyword>
<dbReference type="NCBIfam" id="TIGR01380">
    <property type="entry name" value="glut_syn"/>
    <property type="match status" value="1"/>
</dbReference>
<dbReference type="Pfam" id="PF02955">
    <property type="entry name" value="GSH-S_ATP"/>
    <property type="match status" value="1"/>
</dbReference>
<dbReference type="SUPFAM" id="SSF56059">
    <property type="entry name" value="Glutathione synthetase ATP-binding domain-like"/>
    <property type="match status" value="1"/>
</dbReference>
<comment type="pathway">
    <text evidence="10">Sulfur metabolism; glutathione biosynthesis; glutathione from L-cysteine and L-glutamate: step 2/2.</text>
</comment>
<dbReference type="OrthoDB" id="9785415at2"/>
<evidence type="ECO:0000256" key="10">
    <source>
        <dbReference type="HAMAP-Rule" id="MF_00162"/>
    </source>
</evidence>
<dbReference type="Gene3D" id="3.30.1490.20">
    <property type="entry name" value="ATP-grasp fold, A domain"/>
    <property type="match status" value="1"/>
</dbReference>
<evidence type="ECO:0000256" key="6">
    <source>
        <dbReference type="ARBA" id="ARBA00022741"/>
    </source>
</evidence>
<dbReference type="SUPFAM" id="SSF52440">
    <property type="entry name" value="PreATP-grasp domain"/>
    <property type="match status" value="1"/>
</dbReference>
<dbReference type="GO" id="GO:0005737">
    <property type="term" value="C:cytoplasm"/>
    <property type="evidence" value="ECO:0007669"/>
    <property type="project" value="TreeGrafter"/>
</dbReference>
<evidence type="ECO:0000256" key="8">
    <source>
        <dbReference type="ARBA" id="ARBA00022842"/>
    </source>
</evidence>
<evidence type="ECO:0000259" key="11">
    <source>
        <dbReference type="PROSITE" id="PS50975"/>
    </source>
</evidence>
<evidence type="ECO:0000256" key="7">
    <source>
        <dbReference type="ARBA" id="ARBA00022840"/>
    </source>
</evidence>
<dbReference type="Pfam" id="PF02951">
    <property type="entry name" value="GSH-S_N"/>
    <property type="match status" value="1"/>
</dbReference>
<feature type="domain" description="ATP-grasp" evidence="11">
    <location>
        <begin position="121"/>
        <end position="306"/>
    </location>
</feature>
<dbReference type="EC" id="6.3.2.3" evidence="10"/>
<sequence length="306" mass="34809">MAKSILFIIDPIQALKKDKDTSLLLMKTSMEIGHQVFFCTHTDISLKNNIPYGKIKEVKKFNDEFSEVVETQVNLNQLDVIFIRKDPPFNKDYLFLTISLSLLKKPKIINCPQSLQTHNEKLSILNFPKLIPKTLVSGNLKEIIQFISKYKQVVCKPIDEMAGNKIFLLKKNDPNINVTLEVLTDNYSTLIMIQEYIPEIRKGDKRIIIVNGEPLPYGLLRIPKKTDFRGNLAKGGKAKVFKLSSSDLKITEAIKPYLMDHNLNFVGIDVIGNYLTEINITSSTGLVEIQKLTKQNVAKTVIQNLF</sequence>
<comment type="similarity">
    <text evidence="10">Belongs to the prokaryotic GSH synthase family.</text>
</comment>
<protein>
    <recommendedName>
        <fullName evidence="10">Glutathione synthetase</fullName>
        <ecNumber evidence="10">6.3.2.3</ecNumber>
    </recommendedName>
    <alternativeName>
        <fullName evidence="10">GSH synthetase</fullName>
        <shortName evidence="10">GSH-S</shortName>
        <shortName evidence="10">GSHase</shortName>
    </alternativeName>
    <alternativeName>
        <fullName evidence="10">Glutathione synthase</fullName>
    </alternativeName>
</protein>
<keyword evidence="4 10" id="KW-0317">Glutathione biosynthesis</keyword>
<keyword evidence="3 10" id="KW-0436">Ligase</keyword>
<dbReference type="PROSITE" id="PS50975">
    <property type="entry name" value="ATP_GRASP"/>
    <property type="match status" value="1"/>
</dbReference>
<comment type="catalytic activity">
    <reaction evidence="10">
        <text>gamma-L-glutamyl-L-cysteine + glycine + ATP = glutathione + ADP + phosphate + H(+)</text>
        <dbReference type="Rhea" id="RHEA:13557"/>
        <dbReference type="ChEBI" id="CHEBI:15378"/>
        <dbReference type="ChEBI" id="CHEBI:30616"/>
        <dbReference type="ChEBI" id="CHEBI:43474"/>
        <dbReference type="ChEBI" id="CHEBI:57305"/>
        <dbReference type="ChEBI" id="CHEBI:57925"/>
        <dbReference type="ChEBI" id="CHEBI:58173"/>
        <dbReference type="ChEBI" id="CHEBI:456216"/>
        <dbReference type="EC" id="6.3.2.3"/>
    </reaction>
</comment>
<dbReference type="GO" id="GO:0005524">
    <property type="term" value="F:ATP binding"/>
    <property type="evidence" value="ECO:0007669"/>
    <property type="project" value="UniProtKB-UniRule"/>
</dbReference>
<evidence type="ECO:0000256" key="9">
    <source>
        <dbReference type="ARBA" id="ARBA00023211"/>
    </source>
</evidence>
<dbReference type="InterPro" id="IPR013815">
    <property type="entry name" value="ATP_grasp_subdomain_1"/>
</dbReference>
<evidence type="ECO:0000256" key="1">
    <source>
        <dbReference type="ARBA" id="ARBA00001936"/>
    </source>
</evidence>
<dbReference type="Gene3D" id="3.40.50.20">
    <property type="match status" value="1"/>
</dbReference>
<dbReference type="NCBIfam" id="NF003573">
    <property type="entry name" value="PRK05246.1"/>
    <property type="match status" value="1"/>
</dbReference>
<dbReference type="PANTHER" id="PTHR21621:SF4">
    <property type="entry name" value="GLUTATHIONE SYNTHETASE"/>
    <property type="match status" value="1"/>
</dbReference>
<name>A0A0H4IY32_9PROT</name>
<dbReference type="GO" id="GO:0004363">
    <property type="term" value="F:glutathione synthase activity"/>
    <property type="evidence" value="ECO:0007669"/>
    <property type="project" value="UniProtKB-UniRule"/>
</dbReference>
<evidence type="ECO:0000256" key="3">
    <source>
        <dbReference type="ARBA" id="ARBA00022598"/>
    </source>
</evidence>
<dbReference type="EMBL" id="CP011002">
    <property type="protein sequence ID" value="AKO65891.1"/>
    <property type="molecule type" value="Genomic_DNA"/>
</dbReference>
<dbReference type="PATRIC" id="fig|1623450.3.peg.799"/>
<keyword evidence="7 10" id="KW-0067">ATP-binding</keyword>
<organism evidence="12 13">
    <name type="scientific">Methylophilales bacterium MBRS-H7</name>
    <dbReference type="NCBI Taxonomy" id="1623450"/>
    <lineage>
        <taxon>Bacteria</taxon>
        <taxon>Pseudomonadati</taxon>
        <taxon>Pseudomonadota</taxon>
        <taxon>Betaproteobacteria</taxon>
        <taxon>Nitrosomonadales</taxon>
        <taxon>OM43 clade</taxon>
    </lineage>
</organism>
<evidence type="ECO:0000256" key="5">
    <source>
        <dbReference type="ARBA" id="ARBA00022723"/>
    </source>
</evidence>
<comment type="cofactor">
    <cofactor evidence="2">
        <name>Mg(2+)</name>
        <dbReference type="ChEBI" id="CHEBI:18420"/>
    </cofactor>
</comment>
<dbReference type="InterPro" id="IPR011761">
    <property type="entry name" value="ATP-grasp"/>
</dbReference>